<dbReference type="InterPro" id="IPR041490">
    <property type="entry name" value="KstR2_TetR_C"/>
</dbReference>
<dbReference type="Proteomes" id="UP000266483">
    <property type="component" value="Unassembled WGS sequence"/>
</dbReference>
<evidence type="ECO:0000313" key="8">
    <source>
        <dbReference type="Proteomes" id="UP000266483"/>
    </source>
</evidence>
<dbReference type="InterPro" id="IPR001647">
    <property type="entry name" value="HTH_TetR"/>
</dbReference>
<evidence type="ECO:0000256" key="1">
    <source>
        <dbReference type="ARBA" id="ARBA00022491"/>
    </source>
</evidence>
<evidence type="ECO:0000256" key="4">
    <source>
        <dbReference type="ARBA" id="ARBA00023163"/>
    </source>
</evidence>
<reference evidence="7 8" key="1">
    <citation type="submission" date="2017-08" db="EMBL/GenBank/DDBJ databases">
        <title>Pusillimonas indicus sp. nov., a member of the family Alcaligenaceae isolated from surface seawater.</title>
        <authorList>
            <person name="Li J."/>
        </authorList>
    </citation>
    <scope>NUCLEOTIDE SEQUENCE [LARGE SCALE GENOMIC DNA]</scope>
    <source>
        <strain evidence="7 8">17-4A</strain>
    </source>
</reference>
<keyword evidence="4" id="KW-0804">Transcription</keyword>
<keyword evidence="8" id="KW-1185">Reference proteome</keyword>
<dbReference type="InterPro" id="IPR023772">
    <property type="entry name" value="DNA-bd_HTH_TetR-type_CS"/>
</dbReference>
<dbReference type="Pfam" id="PF17932">
    <property type="entry name" value="TetR_C_24"/>
    <property type="match status" value="1"/>
</dbReference>
<organism evidence="7 8">
    <name type="scientific">Neopusillimonas maritima</name>
    <dbReference type="NCBI Taxonomy" id="2026239"/>
    <lineage>
        <taxon>Bacteria</taxon>
        <taxon>Pseudomonadati</taxon>
        <taxon>Pseudomonadota</taxon>
        <taxon>Betaproteobacteria</taxon>
        <taxon>Burkholderiales</taxon>
        <taxon>Alcaligenaceae</taxon>
        <taxon>Neopusillimonas</taxon>
    </lineage>
</organism>
<gene>
    <name evidence="7" type="ORF">CJO09_06615</name>
</gene>
<feature type="domain" description="HTH tetR-type" evidence="6">
    <location>
        <begin position="15"/>
        <end position="75"/>
    </location>
</feature>
<dbReference type="Pfam" id="PF00440">
    <property type="entry name" value="TetR_N"/>
    <property type="match status" value="1"/>
</dbReference>
<dbReference type="SUPFAM" id="SSF48498">
    <property type="entry name" value="Tetracyclin repressor-like, C-terminal domain"/>
    <property type="match status" value="1"/>
</dbReference>
<dbReference type="PROSITE" id="PS50977">
    <property type="entry name" value="HTH_TETR_2"/>
    <property type="match status" value="1"/>
</dbReference>
<sequence length="233" mass="26490">MVRNSSVSTKSTRRELLKESILEVASTLFIQLGFQGTSMGDIAKAMGVTRTAIYYYFRNKDDILRELTSEITGMAGRIASDTLEQTPEPIEALEGLVRKHARLVLSLPLQFRVVERNEELLAPILRKKSRDSRRLVLDRFVTVIEAGIAAGQFRDSEPKVTAFALLGMCNWCAWWFNPKGKIPLEQVVDSIADLALNAVVREENRRLHTGSIDETMRQLREDINLLEMRLQKK</sequence>
<dbReference type="EMBL" id="NQOU01000002">
    <property type="protein sequence ID" value="RII83270.1"/>
    <property type="molecule type" value="Genomic_DNA"/>
</dbReference>
<keyword evidence="3 5" id="KW-0238">DNA-binding</keyword>
<dbReference type="Gene3D" id="1.10.10.60">
    <property type="entry name" value="Homeodomain-like"/>
    <property type="match status" value="1"/>
</dbReference>
<dbReference type="InterPro" id="IPR036271">
    <property type="entry name" value="Tet_transcr_reg_TetR-rel_C_sf"/>
</dbReference>
<evidence type="ECO:0000256" key="3">
    <source>
        <dbReference type="ARBA" id="ARBA00023125"/>
    </source>
</evidence>
<feature type="DNA-binding region" description="H-T-H motif" evidence="5">
    <location>
        <begin position="38"/>
        <end position="57"/>
    </location>
</feature>
<dbReference type="PANTHER" id="PTHR30055:SF175">
    <property type="entry name" value="HTH-TYPE TRANSCRIPTIONAL REPRESSOR KSTR2"/>
    <property type="match status" value="1"/>
</dbReference>
<dbReference type="RefSeq" id="WP_119441661.1">
    <property type="nucleotide sequence ID" value="NZ_CP170494.1"/>
</dbReference>
<comment type="caution">
    <text evidence="7">The sequence shown here is derived from an EMBL/GenBank/DDBJ whole genome shotgun (WGS) entry which is preliminary data.</text>
</comment>
<dbReference type="SUPFAM" id="SSF46689">
    <property type="entry name" value="Homeodomain-like"/>
    <property type="match status" value="1"/>
</dbReference>
<keyword evidence="1" id="KW-0678">Repressor</keyword>
<keyword evidence="2" id="KW-0805">Transcription regulation</keyword>
<dbReference type="InterPro" id="IPR050109">
    <property type="entry name" value="HTH-type_TetR-like_transc_reg"/>
</dbReference>
<dbReference type="InterPro" id="IPR009057">
    <property type="entry name" value="Homeodomain-like_sf"/>
</dbReference>
<name>A0ABX9MWD0_9BURK</name>
<evidence type="ECO:0000256" key="5">
    <source>
        <dbReference type="PROSITE-ProRule" id="PRU00335"/>
    </source>
</evidence>
<evidence type="ECO:0000313" key="7">
    <source>
        <dbReference type="EMBL" id="RII83270.1"/>
    </source>
</evidence>
<dbReference type="PROSITE" id="PS01081">
    <property type="entry name" value="HTH_TETR_1"/>
    <property type="match status" value="1"/>
</dbReference>
<dbReference type="PRINTS" id="PR00455">
    <property type="entry name" value="HTHTETR"/>
</dbReference>
<protein>
    <recommendedName>
        <fullName evidence="6">HTH tetR-type domain-containing protein</fullName>
    </recommendedName>
</protein>
<dbReference type="PANTHER" id="PTHR30055">
    <property type="entry name" value="HTH-TYPE TRANSCRIPTIONAL REGULATOR RUTR"/>
    <property type="match status" value="1"/>
</dbReference>
<accession>A0ABX9MWD0</accession>
<evidence type="ECO:0000256" key="2">
    <source>
        <dbReference type="ARBA" id="ARBA00023015"/>
    </source>
</evidence>
<proteinExistence type="predicted"/>
<evidence type="ECO:0000259" key="6">
    <source>
        <dbReference type="PROSITE" id="PS50977"/>
    </source>
</evidence>
<dbReference type="Gene3D" id="1.10.357.10">
    <property type="entry name" value="Tetracycline Repressor, domain 2"/>
    <property type="match status" value="1"/>
</dbReference>